<dbReference type="GO" id="GO:0022857">
    <property type="term" value="F:transmembrane transporter activity"/>
    <property type="evidence" value="ECO:0007669"/>
    <property type="project" value="TreeGrafter"/>
</dbReference>
<dbReference type="GO" id="GO:0098796">
    <property type="term" value="C:membrane protein complex"/>
    <property type="evidence" value="ECO:0007669"/>
    <property type="project" value="UniProtKB-ARBA"/>
</dbReference>
<gene>
    <name evidence="6" type="ORF">AVDCRST_MAG40-485</name>
</gene>
<name>A0A6J4KF67_9BACT</name>
<dbReference type="FunFam" id="3.40.50.300:FF:000032">
    <property type="entry name" value="Export ABC transporter ATP-binding protein"/>
    <property type="match status" value="1"/>
</dbReference>
<dbReference type="Pfam" id="PF00005">
    <property type="entry name" value="ABC_tran"/>
    <property type="match status" value="1"/>
</dbReference>
<dbReference type="GO" id="GO:0016887">
    <property type="term" value="F:ATP hydrolysis activity"/>
    <property type="evidence" value="ECO:0007669"/>
    <property type="project" value="InterPro"/>
</dbReference>
<dbReference type="InterPro" id="IPR003593">
    <property type="entry name" value="AAA+_ATPase"/>
</dbReference>
<evidence type="ECO:0000313" key="6">
    <source>
        <dbReference type="EMBL" id="CAA9303097.1"/>
    </source>
</evidence>
<dbReference type="InterPro" id="IPR003439">
    <property type="entry name" value="ABC_transporter-like_ATP-bd"/>
</dbReference>
<keyword evidence="1" id="KW-0813">Transport</keyword>
<dbReference type="AlphaFoldDB" id="A0A6J4KF67"/>
<dbReference type="SMART" id="SM00382">
    <property type="entry name" value="AAA"/>
    <property type="match status" value="1"/>
</dbReference>
<dbReference type="PROSITE" id="PS00211">
    <property type="entry name" value="ABC_TRANSPORTER_1"/>
    <property type="match status" value="1"/>
</dbReference>
<accession>A0A6J4KF67</accession>
<evidence type="ECO:0000256" key="2">
    <source>
        <dbReference type="ARBA" id="ARBA00022741"/>
    </source>
</evidence>
<evidence type="ECO:0000256" key="4">
    <source>
        <dbReference type="ARBA" id="ARBA00038388"/>
    </source>
</evidence>
<comment type="similarity">
    <text evidence="4">Belongs to the ABC transporter superfamily. Macrolide exporter (TC 3.A.1.122) family.</text>
</comment>
<dbReference type="PANTHER" id="PTHR24220:SF86">
    <property type="entry name" value="ABC TRANSPORTER ABCH.1"/>
    <property type="match status" value="1"/>
</dbReference>
<evidence type="ECO:0000259" key="5">
    <source>
        <dbReference type="PROSITE" id="PS50893"/>
    </source>
</evidence>
<dbReference type="InterPro" id="IPR017911">
    <property type="entry name" value="MacB-like_ATP-bd"/>
</dbReference>
<keyword evidence="2" id="KW-0547">Nucleotide-binding</keyword>
<dbReference type="EMBL" id="CADCTX010000144">
    <property type="protein sequence ID" value="CAA9303097.1"/>
    <property type="molecule type" value="Genomic_DNA"/>
</dbReference>
<dbReference type="PROSITE" id="PS50893">
    <property type="entry name" value="ABC_TRANSPORTER_2"/>
    <property type="match status" value="1"/>
</dbReference>
<dbReference type="InterPro" id="IPR015854">
    <property type="entry name" value="ABC_transpr_LolD-like"/>
</dbReference>
<dbReference type="InterPro" id="IPR027417">
    <property type="entry name" value="P-loop_NTPase"/>
</dbReference>
<sequence length="266" mass="28999">MTNTPAAAEPGLSLTAERQAVVAQPGAAPGKEWVIVTRGLKREYDMGGEIVRALRGVDLAIARNEYVAIMGPSGSGKSTLMNLIGCLDTPNAGEYWLNGLQVSTMTDDALARVRNKEIGFVFQTFNLLPRASALQNVELPLVYAGVRADERRKRATEALESVQLGERIHHRPNELSGGQRQRVAIARALVNRPSILLADEPTGNLDSQTSEEIMRVFEELSRQGQTVVMVTHEPDIAAHARRVVVLRDGVIASDERREAFVAKVGL</sequence>
<dbReference type="GO" id="GO:0005886">
    <property type="term" value="C:plasma membrane"/>
    <property type="evidence" value="ECO:0007669"/>
    <property type="project" value="TreeGrafter"/>
</dbReference>
<dbReference type="PANTHER" id="PTHR24220">
    <property type="entry name" value="IMPORT ATP-BINDING PROTEIN"/>
    <property type="match status" value="1"/>
</dbReference>
<reference evidence="6" key="1">
    <citation type="submission" date="2020-02" db="EMBL/GenBank/DDBJ databases">
        <authorList>
            <person name="Meier V. D."/>
        </authorList>
    </citation>
    <scope>NUCLEOTIDE SEQUENCE</scope>
    <source>
        <strain evidence="6">AVDCRST_MAG40</strain>
    </source>
</reference>
<evidence type="ECO:0000256" key="1">
    <source>
        <dbReference type="ARBA" id="ARBA00022448"/>
    </source>
</evidence>
<keyword evidence="3" id="KW-0067">ATP-binding</keyword>
<evidence type="ECO:0000256" key="3">
    <source>
        <dbReference type="ARBA" id="ARBA00022840"/>
    </source>
</evidence>
<protein>
    <submittedName>
        <fullName evidence="6">ABC-type antimicrobial peptide transport system, ATPase component</fullName>
    </submittedName>
</protein>
<proteinExistence type="inferred from homology"/>
<organism evidence="6">
    <name type="scientific">uncultured Gemmatimonadaceae bacterium</name>
    <dbReference type="NCBI Taxonomy" id="246130"/>
    <lineage>
        <taxon>Bacteria</taxon>
        <taxon>Pseudomonadati</taxon>
        <taxon>Gemmatimonadota</taxon>
        <taxon>Gemmatimonadia</taxon>
        <taxon>Gemmatimonadales</taxon>
        <taxon>Gemmatimonadaceae</taxon>
        <taxon>environmental samples</taxon>
    </lineage>
</organism>
<dbReference type="GO" id="GO:0005524">
    <property type="term" value="F:ATP binding"/>
    <property type="evidence" value="ECO:0007669"/>
    <property type="project" value="UniProtKB-KW"/>
</dbReference>
<dbReference type="CDD" id="cd03255">
    <property type="entry name" value="ABC_MJ0796_LolCDE_FtsE"/>
    <property type="match status" value="1"/>
</dbReference>
<dbReference type="SUPFAM" id="SSF52540">
    <property type="entry name" value="P-loop containing nucleoside triphosphate hydrolases"/>
    <property type="match status" value="1"/>
</dbReference>
<dbReference type="InterPro" id="IPR017871">
    <property type="entry name" value="ABC_transporter-like_CS"/>
</dbReference>
<dbReference type="Gene3D" id="3.40.50.300">
    <property type="entry name" value="P-loop containing nucleotide triphosphate hydrolases"/>
    <property type="match status" value="1"/>
</dbReference>
<feature type="domain" description="ABC transporter" evidence="5">
    <location>
        <begin position="35"/>
        <end position="266"/>
    </location>
</feature>